<sequence>MKTTKFLLIDDTTLTRSVLRTILKDEGYAEIREAKDADSGFKMVEHFAPDVICLDIQMPGKSGLELLVELKVFCPGTPVLMITANSDRESIDASFQAGAAGYIVKPFSAAKVMDTINGVLEKMSGAASR</sequence>
<organism evidence="3 4">
    <name type="scientific">Roseateles toxinivorans</name>
    <dbReference type="NCBI Taxonomy" id="270368"/>
    <lineage>
        <taxon>Bacteria</taxon>
        <taxon>Pseudomonadati</taxon>
        <taxon>Pseudomonadota</taxon>
        <taxon>Betaproteobacteria</taxon>
        <taxon>Burkholderiales</taxon>
        <taxon>Sphaerotilaceae</taxon>
        <taxon>Roseateles</taxon>
    </lineage>
</organism>
<dbReference type="RefSeq" id="WP_166652160.1">
    <property type="nucleotide sequence ID" value="NZ_SNXS01000011.1"/>
</dbReference>
<evidence type="ECO:0000259" key="2">
    <source>
        <dbReference type="PROSITE" id="PS50110"/>
    </source>
</evidence>
<dbReference type="InterPro" id="IPR011006">
    <property type="entry name" value="CheY-like_superfamily"/>
</dbReference>
<feature type="modified residue" description="4-aspartylphosphate" evidence="1">
    <location>
        <position position="55"/>
    </location>
</feature>
<evidence type="ECO:0000313" key="4">
    <source>
        <dbReference type="Proteomes" id="UP000295361"/>
    </source>
</evidence>
<proteinExistence type="predicted"/>
<dbReference type="CDD" id="cd00156">
    <property type="entry name" value="REC"/>
    <property type="match status" value="1"/>
</dbReference>
<dbReference type="PANTHER" id="PTHR43228">
    <property type="entry name" value="TWO-COMPONENT RESPONSE REGULATOR"/>
    <property type="match status" value="1"/>
</dbReference>
<dbReference type="AlphaFoldDB" id="A0A4R6QGL0"/>
<dbReference type="SUPFAM" id="SSF52172">
    <property type="entry name" value="CheY-like"/>
    <property type="match status" value="1"/>
</dbReference>
<dbReference type="Gene3D" id="3.40.50.2300">
    <property type="match status" value="1"/>
</dbReference>
<gene>
    <name evidence="3" type="ORF">DES47_11191</name>
</gene>
<dbReference type="GO" id="GO:0000160">
    <property type="term" value="P:phosphorelay signal transduction system"/>
    <property type="evidence" value="ECO:0007669"/>
    <property type="project" value="InterPro"/>
</dbReference>
<dbReference type="PANTHER" id="PTHR43228:SF1">
    <property type="entry name" value="TWO-COMPONENT RESPONSE REGULATOR ARR22"/>
    <property type="match status" value="1"/>
</dbReference>
<accession>A0A4R6QGL0</accession>
<reference evidence="3 4" key="1">
    <citation type="submission" date="2019-03" db="EMBL/GenBank/DDBJ databases">
        <title>Genomic Encyclopedia of Type Strains, Phase IV (KMG-IV): sequencing the most valuable type-strain genomes for metagenomic binning, comparative biology and taxonomic classification.</title>
        <authorList>
            <person name="Goeker M."/>
        </authorList>
    </citation>
    <scope>NUCLEOTIDE SEQUENCE [LARGE SCALE GENOMIC DNA]</scope>
    <source>
        <strain evidence="3 4">DSM 16998</strain>
    </source>
</reference>
<dbReference type="PROSITE" id="PS50110">
    <property type="entry name" value="RESPONSE_REGULATORY"/>
    <property type="match status" value="1"/>
</dbReference>
<dbReference type="InterPro" id="IPR001789">
    <property type="entry name" value="Sig_transdc_resp-reg_receiver"/>
</dbReference>
<keyword evidence="1" id="KW-0597">Phosphoprotein</keyword>
<dbReference type="SMART" id="SM00448">
    <property type="entry name" value="REC"/>
    <property type="match status" value="1"/>
</dbReference>
<dbReference type="InterPro" id="IPR052048">
    <property type="entry name" value="ST_Response_Regulator"/>
</dbReference>
<dbReference type="Proteomes" id="UP000295361">
    <property type="component" value="Unassembled WGS sequence"/>
</dbReference>
<comment type="caution">
    <text evidence="3">The sequence shown here is derived from an EMBL/GenBank/DDBJ whole genome shotgun (WGS) entry which is preliminary data.</text>
</comment>
<evidence type="ECO:0000313" key="3">
    <source>
        <dbReference type="EMBL" id="TDP61674.1"/>
    </source>
</evidence>
<feature type="domain" description="Response regulatory" evidence="2">
    <location>
        <begin position="5"/>
        <end position="120"/>
    </location>
</feature>
<evidence type="ECO:0000256" key="1">
    <source>
        <dbReference type="PROSITE-ProRule" id="PRU00169"/>
    </source>
</evidence>
<dbReference type="InParanoid" id="A0A4R6QGL0"/>
<name>A0A4R6QGL0_9BURK</name>
<keyword evidence="4" id="KW-1185">Reference proteome</keyword>
<dbReference type="Pfam" id="PF00072">
    <property type="entry name" value="Response_reg"/>
    <property type="match status" value="1"/>
</dbReference>
<dbReference type="EMBL" id="SNXS01000011">
    <property type="protein sequence ID" value="TDP61674.1"/>
    <property type="molecule type" value="Genomic_DNA"/>
</dbReference>
<protein>
    <submittedName>
        <fullName evidence="3">Two-component system chemotaxis response regulator CheY</fullName>
    </submittedName>
</protein>